<evidence type="ECO:0000256" key="5">
    <source>
        <dbReference type="ARBA" id="ARBA00022475"/>
    </source>
</evidence>
<dbReference type="Pfam" id="PF01699">
    <property type="entry name" value="Na_Ca_ex"/>
    <property type="match status" value="1"/>
</dbReference>
<evidence type="ECO:0000256" key="4">
    <source>
        <dbReference type="ARBA" id="ARBA00022449"/>
    </source>
</evidence>
<dbReference type="InterPro" id="IPR044880">
    <property type="entry name" value="NCX_ion-bd_dom_sf"/>
</dbReference>
<evidence type="ECO:0000256" key="14">
    <source>
        <dbReference type="ARBA" id="ARBA00023053"/>
    </source>
</evidence>
<dbReference type="NCBIfam" id="TIGR00845">
    <property type="entry name" value="caca"/>
    <property type="match status" value="1"/>
</dbReference>
<dbReference type="GO" id="GO:0046872">
    <property type="term" value="F:metal ion binding"/>
    <property type="evidence" value="ECO:0007669"/>
    <property type="project" value="UniProtKB-KW"/>
</dbReference>
<feature type="transmembrane region" description="Helical" evidence="20">
    <location>
        <begin position="452"/>
        <end position="472"/>
    </location>
</feature>
<keyword evidence="7 20" id="KW-0812">Transmembrane</keyword>
<evidence type="ECO:0000256" key="17">
    <source>
        <dbReference type="ARBA" id="ARBA00023180"/>
    </source>
</evidence>
<dbReference type="Gene3D" id="2.60.40.2030">
    <property type="match status" value="2"/>
</dbReference>
<dbReference type="EMBL" id="OC918592">
    <property type="protein sequence ID" value="CAD7649696.1"/>
    <property type="molecule type" value="Genomic_DNA"/>
</dbReference>
<evidence type="ECO:0000256" key="7">
    <source>
        <dbReference type="ARBA" id="ARBA00022692"/>
    </source>
</evidence>
<keyword evidence="18" id="KW-0739">Sodium transport</keyword>
<feature type="domain" description="Calx-beta" evidence="21">
    <location>
        <begin position="112"/>
        <end position="211"/>
    </location>
</feature>
<dbReference type="SMART" id="SM00237">
    <property type="entry name" value="Calx_beta"/>
    <property type="match status" value="2"/>
</dbReference>
<dbReference type="Pfam" id="PF03160">
    <property type="entry name" value="Calx-beta"/>
    <property type="match status" value="1"/>
</dbReference>
<dbReference type="GO" id="GO:0007154">
    <property type="term" value="P:cell communication"/>
    <property type="evidence" value="ECO:0007669"/>
    <property type="project" value="InterPro"/>
</dbReference>
<dbReference type="GO" id="GO:0098794">
    <property type="term" value="C:postsynapse"/>
    <property type="evidence" value="ECO:0007669"/>
    <property type="project" value="TreeGrafter"/>
</dbReference>
<keyword evidence="14" id="KW-0915">Sodium</keyword>
<keyword evidence="6" id="KW-0109">Calcium transport</keyword>
<keyword evidence="4" id="KW-0050">Antiport</keyword>
<keyword evidence="9" id="KW-0732">Signal</keyword>
<proteinExistence type="inferred from homology"/>
<evidence type="ECO:0000256" key="1">
    <source>
        <dbReference type="ARBA" id="ARBA00004651"/>
    </source>
</evidence>
<evidence type="ECO:0000256" key="3">
    <source>
        <dbReference type="ARBA" id="ARBA00022448"/>
    </source>
</evidence>
<dbReference type="PRINTS" id="PR01259">
    <property type="entry name" value="NACAEXCHNGR"/>
</dbReference>
<evidence type="ECO:0000256" key="2">
    <source>
        <dbReference type="ARBA" id="ARBA00007489"/>
    </source>
</evidence>
<keyword evidence="15" id="KW-0406">Ion transport</keyword>
<comment type="similarity">
    <text evidence="2">Belongs to the Ca(2+):cation antiporter (CaCA) (TC 2.A.19) family. SLC8 subfamily.</text>
</comment>
<evidence type="ECO:0000256" key="15">
    <source>
        <dbReference type="ARBA" id="ARBA00023065"/>
    </source>
</evidence>
<keyword evidence="12" id="KW-0112">Calmodulin-binding</keyword>
<evidence type="ECO:0000256" key="18">
    <source>
        <dbReference type="ARBA" id="ARBA00023201"/>
    </source>
</evidence>
<evidence type="ECO:0000256" key="11">
    <source>
        <dbReference type="ARBA" id="ARBA00022837"/>
    </source>
</evidence>
<dbReference type="GO" id="GO:0042383">
    <property type="term" value="C:sarcolemma"/>
    <property type="evidence" value="ECO:0007669"/>
    <property type="project" value="TreeGrafter"/>
</dbReference>
<dbReference type="Proteomes" id="UP000728032">
    <property type="component" value="Unassembled WGS sequence"/>
</dbReference>
<keyword evidence="10" id="KW-0677">Repeat</keyword>
<dbReference type="GO" id="GO:0005432">
    <property type="term" value="F:calcium:sodium antiporter activity"/>
    <property type="evidence" value="ECO:0007669"/>
    <property type="project" value="InterPro"/>
</dbReference>
<feature type="transmembrane region" description="Helical" evidence="20">
    <location>
        <begin position="420"/>
        <end position="440"/>
    </location>
</feature>
<evidence type="ECO:0000256" key="10">
    <source>
        <dbReference type="ARBA" id="ARBA00022737"/>
    </source>
</evidence>
<keyword evidence="23" id="KW-1185">Reference proteome</keyword>
<dbReference type="OrthoDB" id="418484at2759"/>
<gene>
    <name evidence="22" type="ORF">ONB1V03_LOCUS7423</name>
</gene>
<evidence type="ECO:0000313" key="23">
    <source>
        <dbReference type="Proteomes" id="UP000728032"/>
    </source>
</evidence>
<keyword evidence="11" id="KW-0106">Calcium</keyword>
<dbReference type="PANTHER" id="PTHR11878:SF65">
    <property type="entry name" value="NA_CA-EXCHANGE PROTEIN, ISOFORM G"/>
    <property type="match status" value="1"/>
</dbReference>
<keyword evidence="5" id="KW-1003">Cell membrane</keyword>
<dbReference type="FunFam" id="1.20.1420.30:FF:000003">
    <property type="entry name" value="sodium/calcium exchanger 1 isoform X1"/>
    <property type="match status" value="1"/>
</dbReference>
<name>A0A7R9LXL9_9ACAR</name>
<evidence type="ECO:0000256" key="6">
    <source>
        <dbReference type="ARBA" id="ARBA00022568"/>
    </source>
</evidence>
<organism evidence="22">
    <name type="scientific">Oppiella nova</name>
    <dbReference type="NCBI Taxonomy" id="334625"/>
    <lineage>
        <taxon>Eukaryota</taxon>
        <taxon>Metazoa</taxon>
        <taxon>Ecdysozoa</taxon>
        <taxon>Arthropoda</taxon>
        <taxon>Chelicerata</taxon>
        <taxon>Arachnida</taxon>
        <taxon>Acari</taxon>
        <taxon>Acariformes</taxon>
        <taxon>Sarcoptiformes</taxon>
        <taxon>Oribatida</taxon>
        <taxon>Brachypylina</taxon>
        <taxon>Oppioidea</taxon>
        <taxon>Oppiidae</taxon>
        <taxon>Oppiella</taxon>
    </lineage>
</organism>
<dbReference type="EMBL" id="CAJPVJ010003767">
    <property type="protein sequence ID" value="CAG2167929.1"/>
    <property type="molecule type" value="Genomic_DNA"/>
</dbReference>
<keyword evidence="16 20" id="KW-0472">Membrane</keyword>
<keyword evidence="17" id="KW-0325">Glycoprotein</keyword>
<reference evidence="22" key="1">
    <citation type="submission" date="2020-11" db="EMBL/GenBank/DDBJ databases">
        <authorList>
            <person name="Tran Van P."/>
        </authorList>
    </citation>
    <scope>NUCLEOTIDE SEQUENCE</scope>
</reference>
<accession>A0A7R9LXL9</accession>
<sequence>MENVGQFAVTISREGDLKPTVCVDFKTEDGTANAGSDYEPIEGTIIFRPNEMHKQVFITVIDDDLFEEDEHFYVRLSNPRYLSHDGCTPMNGAISNTNKSPPLLQLATPAIATVMILDDDHSGVYSFAESQYEVSESVGEYHLKVNRFSGARGKVSVPYHTCEGTAKHGVEFEMTEGVVFFDNNQTSQEIVIHIMDAESYEKDAVFYVELGEPVREEDSIEEFDDQKDPNHQSFDEKIALLGKPKLGEIYKCSVRIKESKEFKNTVDKLISKANTKILMGTSSWRDQFIDAITVSAGDDDNADEDGEEGEREEKLPTCSDYVMHLFTLFWKILFAFVPPTEMGDGWACFVISIIWIGILTAVVGDLASHFGCTVGLKDSVTAISFVALGTSIPDTFASKVAAQNDQFADSSIGNVTGSNAVNVFLGIGIAWTLAAIVHAYRGTQFRVDPGSLVYSVTLFSICAFLTCIVLMIRRRLGGELGGRMLYKLPAVILFVCFWLFYVLMSSLEAYKMIPGF</sequence>
<evidence type="ECO:0000256" key="12">
    <source>
        <dbReference type="ARBA" id="ARBA00022860"/>
    </source>
</evidence>
<dbReference type="GO" id="GO:0005516">
    <property type="term" value="F:calmodulin binding"/>
    <property type="evidence" value="ECO:0007669"/>
    <property type="project" value="UniProtKB-KW"/>
</dbReference>
<dbReference type="AlphaFoldDB" id="A0A7R9LXL9"/>
<evidence type="ECO:0000256" key="9">
    <source>
        <dbReference type="ARBA" id="ARBA00022729"/>
    </source>
</evidence>
<evidence type="ECO:0000256" key="16">
    <source>
        <dbReference type="ARBA" id="ARBA00023136"/>
    </source>
</evidence>
<dbReference type="InterPro" id="IPR051171">
    <property type="entry name" value="CaCA"/>
</dbReference>
<dbReference type="InterPro" id="IPR003644">
    <property type="entry name" value="Calx_beta"/>
</dbReference>
<dbReference type="PANTHER" id="PTHR11878">
    <property type="entry name" value="SODIUM/CALCIUM EXCHANGER"/>
    <property type="match status" value="1"/>
</dbReference>
<keyword evidence="13 20" id="KW-1133">Transmembrane helix</keyword>
<dbReference type="InterPro" id="IPR038081">
    <property type="entry name" value="CalX-like_sf"/>
</dbReference>
<comment type="subcellular location">
    <subcellularLocation>
        <location evidence="1">Cell membrane</location>
        <topology evidence="1">Multi-pass membrane protein</topology>
    </subcellularLocation>
</comment>
<evidence type="ECO:0000313" key="22">
    <source>
        <dbReference type="EMBL" id="CAD7649696.1"/>
    </source>
</evidence>
<dbReference type="SUPFAM" id="SSF141072">
    <property type="entry name" value="CalX-like"/>
    <property type="match status" value="2"/>
</dbReference>
<evidence type="ECO:0000256" key="19">
    <source>
        <dbReference type="ARBA" id="ARBA00033667"/>
    </source>
</evidence>
<comment type="catalytic activity">
    <reaction evidence="19">
        <text>Ca(2+)(in) + 3 Na(+)(out) = Ca(2+)(out) + 3 Na(+)(in)</text>
        <dbReference type="Rhea" id="RHEA:69955"/>
        <dbReference type="ChEBI" id="CHEBI:29101"/>
        <dbReference type="ChEBI" id="CHEBI:29108"/>
    </reaction>
</comment>
<keyword evidence="8" id="KW-0479">Metal-binding</keyword>
<dbReference type="GO" id="GO:0030424">
    <property type="term" value="C:axon"/>
    <property type="evidence" value="ECO:0007669"/>
    <property type="project" value="TreeGrafter"/>
</dbReference>
<evidence type="ECO:0000256" key="20">
    <source>
        <dbReference type="SAM" id="Phobius"/>
    </source>
</evidence>
<dbReference type="Gene3D" id="1.20.1420.30">
    <property type="entry name" value="NCX, central ion-binding region"/>
    <property type="match status" value="1"/>
</dbReference>
<keyword evidence="3" id="KW-0813">Transport</keyword>
<feature type="transmembrane region" description="Helical" evidence="20">
    <location>
        <begin position="484"/>
        <end position="503"/>
    </location>
</feature>
<protein>
    <recommendedName>
        <fullName evidence="21">Calx-beta domain-containing protein</fullName>
    </recommendedName>
</protein>
<feature type="transmembrane region" description="Helical" evidence="20">
    <location>
        <begin position="345"/>
        <end position="364"/>
    </location>
</feature>
<evidence type="ECO:0000256" key="8">
    <source>
        <dbReference type="ARBA" id="ARBA00022723"/>
    </source>
</evidence>
<dbReference type="GO" id="GO:0098703">
    <property type="term" value="P:calcium ion import across plasma membrane"/>
    <property type="evidence" value="ECO:0007669"/>
    <property type="project" value="TreeGrafter"/>
</dbReference>
<dbReference type="InterPro" id="IPR004837">
    <property type="entry name" value="NaCa_Exmemb"/>
</dbReference>
<evidence type="ECO:0000256" key="13">
    <source>
        <dbReference type="ARBA" id="ARBA00022989"/>
    </source>
</evidence>
<evidence type="ECO:0000259" key="21">
    <source>
        <dbReference type="SMART" id="SM00237"/>
    </source>
</evidence>
<dbReference type="InterPro" id="IPR004836">
    <property type="entry name" value="Na_Ca_Ex"/>
</dbReference>
<feature type="domain" description="Calx-beta" evidence="21">
    <location>
        <begin position="1"/>
        <end position="77"/>
    </location>
</feature>